<keyword evidence="6" id="KW-0966">Cell projection</keyword>
<dbReference type="InterPro" id="IPR001624">
    <property type="entry name" value="FliE"/>
</dbReference>
<comment type="similarity">
    <text evidence="2 4">Belongs to the FliE family.</text>
</comment>
<dbReference type="GO" id="GO:0003774">
    <property type="term" value="F:cytoskeletal motor activity"/>
    <property type="evidence" value="ECO:0007669"/>
    <property type="project" value="InterPro"/>
</dbReference>
<evidence type="ECO:0000256" key="2">
    <source>
        <dbReference type="ARBA" id="ARBA00009272"/>
    </source>
</evidence>
<evidence type="ECO:0000313" key="6">
    <source>
        <dbReference type="EMBL" id="OSQ39700.1"/>
    </source>
</evidence>
<name>A0A1Y2L2I8_9PROT</name>
<dbReference type="HAMAP" id="MF_00724">
    <property type="entry name" value="FliE"/>
    <property type="match status" value="1"/>
</dbReference>
<reference evidence="6 7" key="1">
    <citation type="submission" date="2014-03" db="EMBL/GenBank/DDBJ databases">
        <title>The draft genome sequence of Thalassospira mesophila JCM 18969.</title>
        <authorList>
            <person name="Lai Q."/>
            <person name="Shao Z."/>
        </authorList>
    </citation>
    <scope>NUCLEOTIDE SEQUENCE [LARGE SCALE GENOMIC DNA]</scope>
    <source>
        <strain evidence="6 7">JCM 18969</strain>
    </source>
</reference>
<organism evidence="6 7">
    <name type="scientific">Thalassospira mesophila</name>
    <dbReference type="NCBI Taxonomy" id="1293891"/>
    <lineage>
        <taxon>Bacteria</taxon>
        <taxon>Pseudomonadati</taxon>
        <taxon>Pseudomonadota</taxon>
        <taxon>Alphaproteobacteria</taxon>
        <taxon>Rhodospirillales</taxon>
        <taxon>Thalassospiraceae</taxon>
        <taxon>Thalassospira</taxon>
    </lineage>
</organism>
<keyword evidence="6" id="KW-0282">Flagellum</keyword>
<evidence type="ECO:0000256" key="4">
    <source>
        <dbReference type="HAMAP-Rule" id="MF_00724"/>
    </source>
</evidence>
<dbReference type="GO" id="GO:0009425">
    <property type="term" value="C:bacterial-type flagellum basal body"/>
    <property type="evidence" value="ECO:0007669"/>
    <property type="project" value="UniProtKB-SubCell"/>
</dbReference>
<dbReference type="PRINTS" id="PR01006">
    <property type="entry name" value="FLGHOOKFLIE"/>
</dbReference>
<dbReference type="OrthoDB" id="8481852at2"/>
<accession>A0A1Y2L2I8</accession>
<dbReference type="STRING" id="1293891.TMES_06970"/>
<dbReference type="GO" id="GO:0005198">
    <property type="term" value="F:structural molecule activity"/>
    <property type="evidence" value="ECO:0007669"/>
    <property type="project" value="UniProtKB-UniRule"/>
</dbReference>
<sequence>MINNSFANAISAYRNVADGKTDTITDRANNGTAVDPGQSFSDMVRDAAVDARDTMMNSETMTQKAIVGKAELHEVVTAVSAAEVTLKTVVGVRDKALQAYQEILRMPI</sequence>
<gene>
    <name evidence="4" type="primary">fliE</name>
    <name evidence="6" type="ORF">TMES_06970</name>
</gene>
<keyword evidence="3 4" id="KW-0975">Bacterial flagellum</keyword>
<evidence type="ECO:0000313" key="7">
    <source>
        <dbReference type="Proteomes" id="UP000193391"/>
    </source>
</evidence>
<evidence type="ECO:0000256" key="1">
    <source>
        <dbReference type="ARBA" id="ARBA00004117"/>
    </source>
</evidence>
<dbReference type="PANTHER" id="PTHR34653:SF1">
    <property type="entry name" value="FLAGELLAR HOOK-BASAL BODY COMPLEX PROTEIN FLIE"/>
    <property type="match status" value="1"/>
</dbReference>
<keyword evidence="7" id="KW-1185">Reference proteome</keyword>
<dbReference type="GO" id="GO:0071973">
    <property type="term" value="P:bacterial-type flagellum-dependent cell motility"/>
    <property type="evidence" value="ECO:0007669"/>
    <property type="project" value="InterPro"/>
</dbReference>
<dbReference type="Pfam" id="PF02049">
    <property type="entry name" value="FliE"/>
    <property type="match status" value="1"/>
</dbReference>
<dbReference type="EMBL" id="JFKA01000002">
    <property type="protein sequence ID" value="OSQ39700.1"/>
    <property type="molecule type" value="Genomic_DNA"/>
</dbReference>
<dbReference type="PANTHER" id="PTHR34653">
    <property type="match status" value="1"/>
</dbReference>
<dbReference type="Proteomes" id="UP000193391">
    <property type="component" value="Unassembled WGS sequence"/>
</dbReference>
<evidence type="ECO:0000256" key="3">
    <source>
        <dbReference type="ARBA" id="ARBA00023143"/>
    </source>
</evidence>
<dbReference type="RefSeq" id="WP_085580802.1">
    <property type="nucleotide sequence ID" value="NZ_JFKA01000002.1"/>
</dbReference>
<dbReference type="NCBIfam" id="TIGR00205">
    <property type="entry name" value="fliE"/>
    <property type="match status" value="1"/>
</dbReference>
<protein>
    <recommendedName>
        <fullName evidence="4 5">Flagellar hook-basal body complex protein FliE</fullName>
    </recommendedName>
</protein>
<evidence type="ECO:0000256" key="5">
    <source>
        <dbReference type="NCBIfam" id="TIGR00205"/>
    </source>
</evidence>
<dbReference type="AlphaFoldDB" id="A0A1Y2L2I8"/>
<proteinExistence type="inferred from homology"/>
<comment type="subcellular location">
    <subcellularLocation>
        <location evidence="1 4">Bacterial flagellum basal body</location>
    </subcellularLocation>
</comment>
<keyword evidence="6" id="KW-0969">Cilium</keyword>
<comment type="caution">
    <text evidence="6">The sequence shown here is derived from an EMBL/GenBank/DDBJ whole genome shotgun (WGS) entry which is preliminary data.</text>
</comment>